<feature type="compositionally biased region" description="Basic and acidic residues" evidence="2">
    <location>
        <begin position="539"/>
        <end position="549"/>
    </location>
</feature>
<evidence type="ECO:0000259" key="3">
    <source>
        <dbReference type="Pfam" id="PF10145"/>
    </source>
</evidence>
<evidence type="ECO:0000256" key="2">
    <source>
        <dbReference type="SAM" id="MobiDB-lite"/>
    </source>
</evidence>
<feature type="region of interest" description="Disordered" evidence="2">
    <location>
        <begin position="527"/>
        <end position="563"/>
    </location>
</feature>
<protein>
    <submittedName>
        <fullName evidence="4">TP901 family phage tail tape measure protein</fullName>
    </submittedName>
</protein>
<dbReference type="Pfam" id="PF10145">
    <property type="entry name" value="PhageMin_Tail"/>
    <property type="match status" value="1"/>
</dbReference>
<evidence type="ECO:0000313" key="5">
    <source>
        <dbReference type="Proteomes" id="UP000531216"/>
    </source>
</evidence>
<dbReference type="PANTHER" id="PTHR37813:SF1">
    <property type="entry name" value="FELS-2 PROPHAGE PROTEIN"/>
    <property type="match status" value="1"/>
</dbReference>
<keyword evidence="5" id="KW-1185">Reference proteome</keyword>
<keyword evidence="1" id="KW-1188">Viral release from host cell</keyword>
<sequence length="663" mass="69528">MASELVLSLTDRVSGPAKGVERSLRSLDKQRKEVGRGARTTAEDVAGLGTARNMMLAGASRVLAPVAGALSAGQIISAAADFETALTNIQKKSGATAAQTAKLGDEIKALATSGELAVPIEEIAAAYERGAAAGIPLDDLRQFAALSAKAADAFEMSATDVGNASAGFNKVLGVPLNQMQRYFDLINGLADAGIADESGIVDYIDQAGAMAKTFGFSAQETAALGAALANLKVSAAKGATATNSILTRLMAPDALSSDGRTAYYQLIKDDKKFKKQLASGKASEAFVEVVDALKAMDKEKRTGIIVELFGQDHLDVMTQLVEGSEELKRNLAYAAGDSWFGSLDNSYKLKLDDFWSQWQLVKNALAELTINAGSMGLPALKTGLQGLSNLIQQLDQGMKQLEVQIDWSKVQGARDEVGKLGEDLGRILGIDAKGSSLEAFFGDLAKEINEFASAVRTVAKEIRDIADFANDPIGFMKKSSVDPERMRAAGIEPMTDEMRNRIRAQQAAQESEANARADAARSDSLDAFAMGDLPVEQTPRADRGGRVRSADAGSFAPAMPAPAPAPTFADVGRRGLPVPTPRPDIAGAIAAEGEAAALKAQELGQRISDAFSVTAEPQIAQGSINAYIGKLQTAIGLQNQLAERAGRVGGGADYGASQADIED</sequence>
<gene>
    <name evidence="4" type="ORF">GGR05_004117</name>
</gene>
<comment type="caution">
    <text evidence="4">The sequence shown here is derived from an EMBL/GenBank/DDBJ whole genome shotgun (WGS) entry which is preliminary data.</text>
</comment>
<proteinExistence type="predicted"/>
<dbReference type="AlphaFoldDB" id="A0A7W6BZB0"/>
<evidence type="ECO:0000313" key="4">
    <source>
        <dbReference type="EMBL" id="MBB3937948.1"/>
    </source>
</evidence>
<evidence type="ECO:0000256" key="1">
    <source>
        <dbReference type="ARBA" id="ARBA00022612"/>
    </source>
</evidence>
<organism evidence="4 5">
    <name type="scientific">Aureimonas phyllosphaerae</name>
    <dbReference type="NCBI Taxonomy" id="1166078"/>
    <lineage>
        <taxon>Bacteria</taxon>
        <taxon>Pseudomonadati</taxon>
        <taxon>Pseudomonadota</taxon>
        <taxon>Alphaproteobacteria</taxon>
        <taxon>Hyphomicrobiales</taxon>
        <taxon>Aurantimonadaceae</taxon>
        <taxon>Aureimonas</taxon>
    </lineage>
</organism>
<dbReference type="PANTHER" id="PTHR37813">
    <property type="entry name" value="FELS-2 PROPHAGE PROTEIN"/>
    <property type="match status" value="1"/>
</dbReference>
<dbReference type="EMBL" id="JACIDO010000013">
    <property type="protein sequence ID" value="MBB3937948.1"/>
    <property type="molecule type" value="Genomic_DNA"/>
</dbReference>
<dbReference type="RefSeq" id="WP_175526931.1">
    <property type="nucleotide sequence ID" value="NZ_FOOA01000025.1"/>
</dbReference>
<name>A0A7W6BZB0_9HYPH</name>
<accession>A0A7W6BZB0</accession>
<feature type="domain" description="Phage tail tape measure protein" evidence="3">
    <location>
        <begin position="108"/>
        <end position="310"/>
    </location>
</feature>
<reference evidence="4 5" key="1">
    <citation type="submission" date="2020-08" db="EMBL/GenBank/DDBJ databases">
        <title>Genomic Encyclopedia of Type Strains, Phase IV (KMG-IV): sequencing the most valuable type-strain genomes for metagenomic binning, comparative biology and taxonomic classification.</title>
        <authorList>
            <person name="Goeker M."/>
        </authorList>
    </citation>
    <scope>NUCLEOTIDE SEQUENCE [LARGE SCALE GENOMIC DNA]</scope>
    <source>
        <strain evidence="4 5">DSM 25024</strain>
    </source>
</reference>
<dbReference type="NCBIfam" id="TIGR01760">
    <property type="entry name" value="tape_meas_TP901"/>
    <property type="match status" value="1"/>
</dbReference>
<dbReference type="Proteomes" id="UP000531216">
    <property type="component" value="Unassembled WGS sequence"/>
</dbReference>
<dbReference type="InterPro" id="IPR010090">
    <property type="entry name" value="Phage_tape_meas"/>
</dbReference>